<dbReference type="AlphaFoldDB" id="A0A8J8NYR8"/>
<reference evidence="3" key="1">
    <citation type="submission" date="2019-06" db="EMBL/GenBank/DDBJ databases">
        <authorList>
            <person name="Zheng W."/>
        </authorList>
    </citation>
    <scope>NUCLEOTIDE SEQUENCE</scope>
    <source>
        <strain evidence="3">QDHG01</strain>
    </source>
</reference>
<accession>A0A8J8NYR8</accession>
<protein>
    <submittedName>
        <fullName evidence="3">Uncharacterized protein</fullName>
    </submittedName>
</protein>
<evidence type="ECO:0000313" key="3">
    <source>
        <dbReference type="EMBL" id="TNV84667.1"/>
    </source>
</evidence>
<keyword evidence="2" id="KW-0812">Transmembrane</keyword>
<feature type="region of interest" description="Disordered" evidence="1">
    <location>
        <begin position="51"/>
        <end position="70"/>
    </location>
</feature>
<evidence type="ECO:0000256" key="1">
    <source>
        <dbReference type="SAM" id="MobiDB-lite"/>
    </source>
</evidence>
<dbReference type="Proteomes" id="UP000785679">
    <property type="component" value="Unassembled WGS sequence"/>
</dbReference>
<organism evidence="3 4">
    <name type="scientific">Halteria grandinella</name>
    <dbReference type="NCBI Taxonomy" id="5974"/>
    <lineage>
        <taxon>Eukaryota</taxon>
        <taxon>Sar</taxon>
        <taxon>Alveolata</taxon>
        <taxon>Ciliophora</taxon>
        <taxon>Intramacronucleata</taxon>
        <taxon>Spirotrichea</taxon>
        <taxon>Stichotrichia</taxon>
        <taxon>Sporadotrichida</taxon>
        <taxon>Halteriidae</taxon>
        <taxon>Halteria</taxon>
    </lineage>
</organism>
<gene>
    <name evidence="3" type="ORF">FGO68_gene850</name>
</gene>
<feature type="transmembrane region" description="Helical" evidence="2">
    <location>
        <begin position="6"/>
        <end position="28"/>
    </location>
</feature>
<comment type="caution">
    <text evidence="3">The sequence shown here is derived from an EMBL/GenBank/DDBJ whole genome shotgun (WGS) entry which is preliminary data.</text>
</comment>
<name>A0A8J8NYR8_HALGN</name>
<evidence type="ECO:0000256" key="2">
    <source>
        <dbReference type="SAM" id="Phobius"/>
    </source>
</evidence>
<evidence type="ECO:0000313" key="4">
    <source>
        <dbReference type="Proteomes" id="UP000785679"/>
    </source>
</evidence>
<proteinExistence type="predicted"/>
<sequence length="96" mass="10115">MTQYSGTFISIIVFVFEGLLGGSLTVGAEKACGFSQIFFFTLNTLPNVPSPRTSTISQSSQDGQLLAQDSTPSSTSIGTFSFARGVCILSQISFSS</sequence>
<keyword evidence="2" id="KW-0472">Membrane</keyword>
<keyword evidence="4" id="KW-1185">Reference proteome</keyword>
<dbReference type="EMBL" id="RRYP01002535">
    <property type="protein sequence ID" value="TNV84667.1"/>
    <property type="molecule type" value="Genomic_DNA"/>
</dbReference>
<keyword evidence="2" id="KW-1133">Transmembrane helix</keyword>